<protein>
    <submittedName>
        <fullName evidence="1">Uncharacterized protein</fullName>
    </submittedName>
</protein>
<dbReference type="AlphaFoldDB" id="A0AAD7J675"/>
<keyword evidence="2" id="KW-1185">Reference proteome</keyword>
<proteinExistence type="predicted"/>
<sequence length="164" mass="18207">MVWDRMTLGEALVTWRACHGMRGCVFRGILTKLPNVYEPFGYATNCIPGGSDLNFSPPGFPPSFHQLLTVVHAESGSGKCYSEVGSLIDLGIVGQTLTGLFPCLVKYYLVCPVEPREPSPTVTDGTKYSAKAFIWPHPSNITAMEILLKEFRCKPLLWMYGSWE</sequence>
<organism evidence="1 2">
    <name type="scientific">Mycena maculata</name>
    <dbReference type="NCBI Taxonomy" id="230809"/>
    <lineage>
        <taxon>Eukaryota</taxon>
        <taxon>Fungi</taxon>
        <taxon>Dikarya</taxon>
        <taxon>Basidiomycota</taxon>
        <taxon>Agaricomycotina</taxon>
        <taxon>Agaricomycetes</taxon>
        <taxon>Agaricomycetidae</taxon>
        <taxon>Agaricales</taxon>
        <taxon>Marasmiineae</taxon>
        <taxon>Mycenaceae</taxon>
        <taxon>Mycena</taxon>
    </lineage>
</organism>
<dbReference type="Proteomes" id="UP001215280">
    <property type="component" value="Unassembled WGS sequence"/>
</dbReference>
<evidence type="ECO:0000313" key="1">
    <source>
        <dbReference type="EMBL" id="KAJ7755362.1"/>
    </source>
</evidence>
<name>A0AAD7J675_9AGAR</name>
<evidence type="ECO:0000313" key="2">
    <source>
        <dbReference type="Proteomes" id="UP001215280"/>
    </source>
</evidence>
<reference evidence="1" key="1">
    <citation type="submission" date="2023-03" db="EMBL/GenBank/DDBJ databases">
        <title>Massive genome expansion in bonnet fungi (Mycena s.s.) driven by repeated elements and novel gene families across ecological guilds.</title>
        <authorList>
            <consortium name="Lawrence Berkeley National Laboratory"/>
            <person name="Harder C.B."/>
            <person name="Miyauchi S."/>
            <person name="Viragh M."/>
            <person name="Kuo A."/>
            <person name="Thoen E."/>
            <person name="Andreopoulos B."/>
            <person name="Lu D."/>
            <person name="Skrede I."/>
            <person name="Drula E."/>
            <person name="Henrissat B."/>
            <person name="Morin E."/>
            <person name="Kohler A."/>
            <person name="Barry K."/>
            <person name="LaButti K."/>
            <person name="Morin E."/>
            <person name="Salamov A."/>
            <person name="Lipzen A."/>
            <person name="Mereny Z."/>
            <person name="Hegedus B."/>
            <person name="Baldrian P."/>
            <person name="Stursova M."/>
            <person name="Weitz H."/>
            <person name="Taylor A."/>
            <person name="Grigoriev I.V."/>
            <person name="Nagy L.G."/>
            <person name="Martin F."/>
            <person name="Kauserud H."/>
        </authorList>
    </citation>
    <scope>NUCLEOTIDE SEQUENCE</scope>
    <source>
        <strain evidence="1">CBHHK188m</strain>
    </source>
</reference>
<gene>
    <name evidence="1" type="ORF">DFH07DRAFT_773475</name>
</gene>
<accession>A0AAD7J675</accession>
<dbReference type="EMBL" id="JARJLG010000064">
    <property type="protein sequence ID" value="KAJ7755362.1"/>
    <property type="molecule type" value="Genomic_DNA"/>
</dbReference>
<comment type="caution">
    <text evidence="1">The sequence shown here is derived from an EMBL/GenBank/DDBJ whole genome shotgun (WGS) entry which is preliminary data.</text>
</comment>